<keyword evidence="1" id="KW-0812">Transmembrane</keyword>
<protein>
    <submittedName>
        <fullName evidence="3">DUF6268 family outer membrane beta-barrel protein</fullName>
    </submittedName>
</protein>
<feature type="transmembrane region" description="Helical" evidence="1">
    <location>
        <begin position="30"/>
        <end position="50"/>
    </location>
</feature>
<name>A0A9X1TVF6_9BACT</name>
<feature type="domain" description="DUF6268" evidence="2">
    <location>
        <begin position="108"/>
        <end position="294"/>
    </location>
</feature>
<dbReference type="EMBL" id="JAKFFV010000018">
    <property type="protein sequence ID" value="MCF2501235.1"/>
    <property type="molecule type" value="Genomic_DNA"/>
</dbReference>
<keyword evidence="1" id="KW-1133">Transmembrane helix</keyword>
<evidence type="ECO:0000313" key="3">
    <source>
        <dbReference type="EMBL" id="MCF2501235.1"/>
    </source>
</evidence>
<dbReference type="InterPro" id="IPR046235">
    <property type="entry name" value="DUF6268"/>
</dbReference>
<proteinExistence type="predicted"/>
<evidence type="ECO:0000256" key="1">
    <source>
        <dbReference type="SAM" id="Phobius"/>
    </source>
</evidence>
<dbReference type="AlphaFoldDB" id="A0A9X1TVF6"/>
<keyword evidence="1" id="KW-0472">Membrane</keyword>
<dbReference type="Pfam" id="PF19783">
    <property type="entry name" value="DUF6268"/>
    <property type="match status" value="1"/>
</dbReference>
<evidence type="ECO:0000259" key="2">
    <source>
        <dbReference type="Pfam" id="PF19783"/>
    </source>
</evidence>
<reference evidence="3" key="1">
    <citation type="submission" date="2022-01" db="EMBL/GenBank/DDBJ databases">
        <title>Novel species in genus Dyadobacter.</title>
        <authorList>
            <person name="Ma C."/>
        </authorList>
    </citation>
    <scope>NUCLEOTIDE SEQUENCE</scope>
    <source>
        <strain evidence="3">CY357</strain>
    </source>
</reference>
<gene>
    <name evidence="3" type="ORF">L0661_23135</name>
</gene>
<organism evidence="3 4">
    <name type="scientific">Dyadobacter chenhuakuii</name>
    <dbReference type="NCBI Taxonomy" id="2909339"/>
    <lineage>
        <taxon>Bacteria</taxon>
        <taxon>Pseudomonadati</taxon>
        <taxon>Bacteroidota</taxon>
        <taxon>Cytophagia</taxon>
        <taxon>Cytophagales</taxon>
        <taxon>Spirosomataceae</taxon>
        <taxon>Dyadobacter</taxon>
    </lineage>
</organism>
<sequence>MKSNNQYLISFPLEGVILRLTRMLPATPRLLTFPIAVIYVLSLLLPSLSFGQGYIEGVNVSYENLPMKIKTEAGDQKFTGNNFKIATTIPIFLTPNKSKYLLVGGNLEAFNFSGSHPAFEVKSVYSISPTVGYSTMVNKKFNLTALFMPFLNSDYKNVESSDIKFGAVVRGTWKVNDKLTWKGIVGYRRQYYGPQYIVLVGMDWKVNDKLWIFGDLPHSATVSYAVNNKVNTGFNLFVQNSTYRLNNQQRYFEYNTVNPGLFAEYYVSPNWAIRATAAYTLIRNMEVYNKNDKATGFIDFYEMGSRKDPLNPEVAGGLSFKVGLSYRIIPGKH</sequence>
<evidence type="ECO:0000313" key="4">
    <source>
        <dbReference type="Proteomes" id="UP001139411"/>
    </source>
</evidence>
<comment type="caution">
    <text evidence="3">The sequence shown here is derived from an EMBL/GenBank/DDBJ whole genome shotgun (WGS) entry which is preliminary data.</text>
</comment>
<accession>A0A9X1TVF6</accession>
<dbReference type="Proteomes" id="UP001139411">
    <property type="component" value="Unassembled WGS sequence"/>
</dbReference>
<dbReference type="RefSeq" id="WP_235179443.1">
    <property type="nucleotide sequence ID" value="NZ_JAKFFV010000018.1"/>
</dbReference>